<sequence>MSTNTRRIVFFLVIAVLAILSGLYAWQQSRPAALPAGFVAGNGRIESTEIDIATRSAGRVKEILCREGDFVEAGQIVARMDTQTLEAELHQLQAKVKQAESASSASIASQKLDAKAGAIALVEQRRQAKTTALAAVAQSESEVAFAESELQRSEERVAKGFITAQRLQGDKTKLEIARASLDAARSKVAEAQAAIAAAQSPALETQPAIAAYESQVSESESSIEAAIAATEKIKADMADATLRSPRAGRVQYRTAEPGEVLPAGGKLLTIVDLSDVGMTFFLPESVAGKLAIGSEVRLVLDAVPQYVIPAKVSFVDSTAQFTPKAVETTSERRKLVFRSKAQIDPELLRKYRTQVKTGLPGVAYVRLEATLPWPQDLQVKLPQ</sequence>
<dbReference type="Proteomes" id="UP000020077">
    <property type="component" value="Unassembled WGS sequence"/>
</dbReference>
<dbReference type="AlphaFoldDB" id="A0A084Y749"/>
<dbReference type="Gene3D" id="2.40.50.100">
    <property type="match status" value="1"/>
</dbReference>
<dbReference type="Gene3D" id="1.10.287.470">
    <property type="entry name" value="Helix hairpin bin"/>
    <property type="match status" value="1"/>
</dbReference>
<accession>A0A084Y749</accession>
<name>A0A084Y749_9PROT</name>
<comment type="caution">
    <text evidence="2">The sequence shown here is derived from an EMBL/GenBank/DDBJ whole genome shotgun (WGS) entry which is preliminary data.</text>
</comment>
<gene>
    <name evidence="2" type="ORF">AW09_004359</name>
</gene>
<evidence type="ECO:0000313" key="3">
    <source>
        <dbReference type="Proteomes" id="UP000020077"/>
    </source>
</evidence>
<dbReference type="PRINTS" id="PR01490">
    <property type="entry name" value="RTXTOXIND"/>
</dbReference>
<dbReference type="SUPFAM" id="SSF111369">
    <property type="entry name" value="HlyD-like secretion proteins"/>
    <property type="match status" value="2"/>
</dbReference>
<dbReference type="Gene3D" id="2.40.30.170">
    <property type="match status" value="1"/>
</dbReference>
<reference evidence="2 3" key="1">
    <citation type="submission" date="2014-02" db="EMBL/GenBank/DDBJ databases">
        <title>Expanding our view of genomic diversity in Candidatus Accumulibacter clades.</title>
        <authorList>
            <person name="Skennerton C.T."/>
            <person name="Barr J.J."/>
            <person name="Slater F.R."/>
            <person name="Bond P.L."/>
            <person name="Tyson G.W."/>
        </authorList>
    </citation>
    <scope>NUCLEOTIDE SEQUENCE [LARGE SCALE GENOMIC DNA]</scope>
    <source>
        <strain evidence="3">BA-91</strain>
    </source>
</reference>
<evidence type="ECO:0000313" key="2">
    <source>
        <dbReference type="EMBL" id="KFB70543.1"/>
    </source>
</evidence>
<evidence type="ECO:0000256" key="1">
    <source>
        <dbReference type="SAM" id="Coils"/>
    </source>
</evidence>
<proteinExistence type="predicted"/>
<keyword evidence="1" id="KW-0175">Coiled coil</keyword>
<organism evidence="2 3">
    <name type="scientific">Candidatus Accumulibacter phosphatis</name>
    <dbReference type="NCBI Taxonomy" id="327160"/>
    <lineage>
        <taxon>Bacteria</taxon>
        <taxon>Pseudomonadati</taxon>
        <taxon>Pseudomonadota</taxon>
        <taxon>Betaproteobacteria</taxon>
        <taxon>Candidatus Accumulibacter</taxon>
    </lineage>
</organism>
<dbReference type="PANTHER" id="PTHR30438">
    <property type="entry name" value="36 KDA ANTIGEN-RELATED"/>
    <property type="match status" value="1"/>
</dbReference>
<dbReference type="PANTHER" id="PTHR30438:SF2">
    <property type="entry name" value="MEMBRANE PROTEIN"/>
    <property type="match status" value="1"/>
</dbReference>
<protein>
    <submittedName>
        <fullName evidence="2">Putative efflux pump membrane fusion protein</fullName>
    </submittedName>
</protein>
<feature type="coiled-coil region" evidence="1">
    <location>
        <begin position="136"/>
        <end position="194"/>
    </location>
</feature>
<dbReference type="EMBL" id="JDVG02000685">
    <property type="protein sequence ID" value="KFB70543.1"/>
    <property type="molecule type" value="Genomic_DNA"/>
</dbReference>
<dbReference type="GO" id="GO:0005886">
    <property type="term" value="C:plasma membrane"/>
    <property type="evidence" value="ECO:0007669"/>
    <property type="project" value="TreeGrafter"/>
</dbReference>